<proteinExistence type="predicted"/>
<dbReference type="EMBL" id="ML987191">
    <property type="protein sequence ID" value="KAF2253730.1"/>
    <property type="molecule type" value="Genomic_DNA"/>
</dbReference>
<keyword evidence="3" id="KW-1185">Reference proteome</keyword>
<dbReference type="RefSeq" id="XP_033688734.1">
    <property type="nucleotide sequence ID" value="XM_033828227.1"/>
</dbReference>
<evidence type="ECO:0000313" key="2">
    <source>
        <dbReference type="EMBL" id="KAF2253730.1"/>
    </source>
</evidence>
<accession>A0A6A6IVT5</accession>
<evidence type="ECO:0000313" key="3">
    <source>
        <dbReference type="Proteomes" id="UP000800094"/>
    </source>
</evidence>
<evidence type="ECO:0008006" key="4">
    <source>
        <dbReference type="Google" id="ProtNLM"/>
    </source>
</evidence>
<dbReference type="AlphaFoldDB" id="A0A6A6IVT5"/>
<dbReference type="PANTHER" id="PTHR37015:SF1">
    <property type="entry name" value="REVERSE TRANSCRIPTASE DOMAIN-CONTAINING PROTEIN"/>
    <property type="match status" value="1"/>
</dbReference>
<feature type="compositionally biased region" description="Polar residues" evidence="1">
    <location>
        <begin position="1"/>
        <end position="19"/>
    </location>
</feature>
<gene>
    <name evidence="2" type="ORF">BU26DRAFT_516033</name>
</gene>
<evidence type="ECO:0000256" key="1">
    <source>
        <dbReference type="SAM" id="MobiDB-lite"/>
    </source>
</evidence>
<organism evidence="2 3">
    <name type="scientific">Trematosphaeria pertusa</name>
    <dbReference type="NCBI Taxonomy" id="390896"/>
    <lineage>
        <taxon>Eukaryota</taxon>
        <taxon>Fungi</taxon>
        <taxon>Dikarya</taxon>
        <taxon>Ascomycota</taxon>
        <taxon>Pezizomycotina</taxon>
        <taxon>Dothideomycetes</taxon>
        <taxon>Pleosporomycetidae</taxon>
        <taxon>Pleosporales</taxon>
        <taxon>Massarineae</taxon>
        <taxon>Trematosphaeriaceae</taxon>
        <taxon>Trematosphaeria</taxon>
    </lineage>
</organism>
<dbReference type="PANTHER" id="PTHR37015">
    <property type="entry name" value="REVERSE TRANSCRIPTASE DOMAIN-CONTAINING PROTEIN"/>
    <property type="match status" value="1"/>
</dbReference>
<name>A0A6A6IVT5_9PLEO</name>
<feature type="region of interest" description="Disordered" evidence="1">
    <location>
        <begin position="380"/>
        <end position="400"/>
    </location>
</feature>
<feature type="compositionally biased region" description="Acidic residues" evidence="1">
    <location>
        <begin position="383"/>
        <end position="396"/>
    </location>
</feature>
<feature type="region of interest" description="Disordered" evidence="1">
    <location>
        <begin position="1"/>
        <end position="27"/>
    </location>
</feature>
<dbReference type="Proteomes" id="UP000800094">
    <property type="component" value="Unassembled WGS sequence"/>
</dbReference>
<dbReference type="GeneID" id="54581557"/>
<dbReference type="OrthoDB" id="74545at2759"/>
<protein>
    <recommendedName>
        <fullName evidence="4">Reverse transcriptase domain-containing protein</fullName>
    </recommendedName>
</protein>
<reference evidence="2" key="1">
    <citation type="journal article" date="2020" name="Stud. Mycol.">
        <title>101 Dothideomycetes genomes: a test case for predicting lifestyles and emergence of pathogens.</title>
        <authorList>
            <person name="Haridas S."/>
            <person name="Albert R."/>
            <person name="Binder M."/>
            <person name="Bloem J."/>
            <person name="Labutti K."/>
            <person name="Salamov A."/>
            <person name="Andreopoulos B."/>
            <person name="Baker S."/>
            <person name="Barry K."/>
            <person name="Bills G."/>
            <person name="Bluhm B."/>
            <person name="Cannon C."/>
            <person name="Castanera R."/>
            <person name="Culley D."/>
            <person name="Daum C."/>
            <person name="Ezra D."/>
            <person name="Gonzalez J."/>
            <person name="Henrissat B."/>
            <person name="Kuo A."/>
            <person name="Liang C."/>
            <person name="Lipzen A."/>
            <person name="Lutzoni F."/>
            <person name="Magnuson J."/>
            <person name="Mondo S."/>
            <person name="Nolan M."/>
            <person name="Ohm R."/>
            <person name="Pangilinan J."/>
            <person name="Park H.-J."/>
            <person name="Ramirez L."/>
            <person name="Alfaro M."/>
            <person name="Sun H."/>
            <person name="Tritt A."/>
            <person name="Yoshinaga Y."/>
            <person name="Zwiers L.-H."/>
            <person name="Turgeon B."/>
            <person name="Goodwin S."/>
            <person name="Spatafora J."/>
            <person name="Crous P."/>
            <person name="Grigoriev I."/>
        </authorList>
    </citation>
    <scope>NUCLEOTIDE SEQUENCE</scope>
    <source>
        <strain evidence="2">CBS 122368</strain>
    </source>
</reference>
<sequence>MAGSSFLSQTLQSITTTKMQEQDKRRKTFETRKAKLVESAEASADDRTKLAILLSGFRDLSSSNKGVWYVDEDRKNLVQNVGRYLEQSSRDPSMSSAVLRQFERDMHQKLGQESQRFSFADLYYRLLSEWTDAKSAPIVESERKEEDLDGSFEYIQKYTLQNLKDKFSSVVFTPLETDEVKIDAYLSSLFDDDYATELLDSMRKQIADFGLHLKQRATPFDRETLRSCIKALLTNDLLNDDAKMTLSEFSTNEDVLDEIADVLNLRFSDLDNWSWEADDGLFYEPRQQTNGKYRIMMDQDILQAIFLHYIAVCWCAEFKNGFMLLTLDKKFWVGPNELTDDERGRHFFFTGSYPYSTSGMAHEEMNAFHRTFMCSSLPSSLTDESDPYGEDSDPNDETSTGLGIRQMLLRQVATNVIIRQALHGDVAVVQSDLQWYATGLPHATLFAVLRFWGVPEDWITFFKKFAEAPLRMDPIPGQDVRVRKRGIPITDAFEKLFGECVLFGMDVAVNRLSEMTLIRFHDDLWLCGEPSKCASAWQTIEGFVKLHGLDINTSKTGSVYISTTDRNVEIAGKFPKGPVCMGMLQLTESGDWTIDQKQVSAHVQQLKKQLGQCKSIISWTQTWNACMGKFFQNTFGKPANCFGQAHVDAILNTFADMQRELFESHKGSVTEYLREQILNRFGVEDIPDSFFFLPEEFGGLGLQNPFIPFYVLKDQLMKDPTDRIAEFLKEEKAVYKTGLEAFNALSDSEKQRRFTKAFDGNAKYNFVLDEPFYDFEEYTSQREMYSGALQRAYQDLMRKPSSHDIRLTNGIKPWFDELKQSHAMGWNDLSSENKWIMHLYAEELRQRFGALSIVDRNLLPSGVMKMLKRKKVVWQLIIWD</sequence>